<sequence length="183" mass="20351">MEGLLCCAGKWPSRSSDVEKEAQELVRSLQLEPLLPEGGFFRRTHYSDMRTQAPWGESRASNAILYLMLCDDVSKIHRLKMDETWHFYHGSPIVIVEFDASVVGQVRRTRLGPVVEGLCPQYTVGAGTWFGAYPEGGLSLVGCTCGPAFEFEHFELGRRAFLLDAFPDAVDDITRLCAGEEGC</sequence>
<dbReference type="Proteomes" id="UP000654075">
    <property type="component" value="Unassembled WGS sequence"/>
</dbReference>
<evidence type="ECO:0000313" key="3">
    <source>
        <dbReference type="Proteomes" id="UP000654075"/>
    </source>
</evidence>
<dbReference type="Gene3D" id="2.60.120.10">
    <property type="entry name" value="Jelly Rolls"/>
    <property type="match status" value="1"/>
</dbReference>
<protein>
    <recommendedName>
        <fullName evidence="1">DUF985 domain-containing protein</fullName>
    </recommendedName>
</protein>
<keyword evidence="3" id="KW-1185">Reference proteome</keyword>
<dbReference type="SUPFAM" id="SSF51182">
    <property type="entry name" value="RmlC-like cupins"/>
    <property type="match status" value="1"/>
</dbReference>
<accession>A0A813GS76</accession>
<dbReference type="CDD" id="cd06121">
    <property type="entry name" value="cupin_YML079wp"/>
    <property type="match status" value="1"/>
</dbReference>
<comment type="caution">
    <text evidence="2">The sequence shown here is derived from an EMBL/GenBank/DDBJ whole genome shotgun (WGS) entry which is preliminary data.</text>
</comment>
<reference evidence="2" key="1">
    <citation type="submission" date="2021-02" db="EMBL/GenBank/DDBJ databases">
        <authorList>
            <person name="Dougan E. K."/>
            <person name="Rhodes N."/>
            <person name="Thang M."/>
            <person name="Chan C."/>
        </authorList>
    </citation>
    <scope>NUCLEOTIDE SEQUENCE</scope>
</reference>
<proteinExistence type="predicted"/>
<dbReference type="InterPro" id="IPR039935">
    <property type="entry name" value="YML079W-like"/>
</dbReference>
<dbReference type="OrthoDB" id="6614653at2759"/>
<dbReference type="AlphaFoldDB" id="A0A813GS76"/>
<dbReference type="PANTHER" id="PTHR33387:SF3">
    <property type="entry name" value="DUF985 DOMAIN-CONTAINING PROTEIN"/>
    <property type="match status" value="1"/>
</dbReference>
<gene>
    <name evidence="2" type="ORF">PGLA1383_LOCUS44589</name>
</gene>
<name>A0A813GS76_POLGL</name>
<dbReference type="OMA" id="PAVHYSF"/>
<dbReference type="Pfam" id="PF06172">
    <property type="entry name" value="Cupin_5"/>
    <property type="match status" value="1"/>
</dbReference>
<dbReference type="InterPro" id="IPR011051">
    <property type="entry name" value="RmlC_Cupin_sf"/>
</dbReference>
<dbReference type="InterPro" id="IPR014710">
    <property type="entry name" value="RmlC-like_jellyroll"/>
</dbReference>
<evidence type="ECO:0000259" key="1">
    <source>
        <dbReference type="Pfam" id="PF06172"/>
    </source>
</evidence>
<dbReference type="EMBL" id="CAJNNV010029282">
    <property type="protein sequence ID" value="CAE8627875.1"/>
    <property type="molecule type" value="Genomic_DNA"/>
</dbReference>
<feature type="domain" description="DUF985" evidence="1">
    <location>
        <begin position="23"/>
        <end position="156"/>
    </location>
</feature>
<dbReference type="PANTHER" id="PTHR33387">
    <property type="entry name" value="RMLC-LIKE JELLY ROLL FOLD PROTEIN"/>
    <property type="match status" value="1"/>
</dbReference>
<evidence type="ECO:0000313" key="2">
    <source>
        <dbReference type="EMBL" id="CAE8627875.1"/>
    </source>
</evidence>
<dbReference type="InterPro" id="IPR009327">
    <property type="entry name" value="Cupin_DUF985"/>
</dbReference>
<organism evidence="2 3">
    <name type="scientific">Polarella glacialis</name>
    <name type="common">Dinoflagellate</name>
    <dbReference type="NCBI Taxonomy" id="89957"/>
    <lineage>
        <taxon>Eukaryota</taxon>
        <taxon>Sar</taxon>
        <taxon>Alveolata</taxon>
        <taxon>Dinophyceae</taxon>
        <taxon>Suessiales</taxon>
        <taxon>Suessiaceae</taxon>
        <taxon>Polarella</taxon>
    </lineage>
</organism>